<organism evidence="16 17">
    <name type="scientific">Anaerohalosphaera lusitana</name>
    <dbReference type="NCBI Taxonomy" id="1936003"/>
    <lineage>
        <taxon>Bacteria</taxon>
        <taxon>Pseudomonadati</taxon>
        <taxon>Planctomycetota</taxon>
        <taxon>Phycisphaerae</taxon>
        <taxon>Sedimentisphaerales</taxon>
        <taxon>Anaerohalosphaeraceae</taxon>
        <taxon>Anaerohalosphaera</taxon>
    </lineage>
</organism>
<feature type="binding site" description="covalent" evidence="13">
    <location>
        <position position="136"/>
    </location>
    <ligand>
        <name>heme</name>
        <dbReference type="ChEBI" id="CHEBI:30413"/>
        <label>4</label>
    </ligand>
</feature>
<reference evidence="17" key="1">
    <citation type="submission" date="2017-02" db="EMBL/GenBank/DDBJ databases">
        <title>Comparative genomics and description of representatives of a novel lineage of planctomycetes thriving in anoxic sediments.</title>
        <authorList>
            <person name="Spring S."/>
            <person name="Bunk B."/>
            <person name="Sproer C."/>
        </authorList>
    </citation>
    <scope>NUCLEOTIDE SEQUENCE [LARGE SCALE GENOMIC DNA]</scope>
    <source>
        <strain evidence="17">ST-NAGAB-D1</strain>
    </source>
</reference>
<feature type="binding site" description="covalent" evidence="13">
    <location>
        <position position="133"/>
    </location>
    <ligand>
        <name>heme</name>
        <dbReference type="ChEBI" id="CHEBI:30413"/>
        <label>3</label>
    </ligand>
</feature>
<dbReference type="EMBL" id="CP019791">
    <property type="protein sequence ID" value="AQT67536.1"/>
    <property type="molecule type" value="Genomic_DNA"/>
</dbReference>
<evidence type="ECO:0000256" key="6">
    <source>
        <dbReference type="ARBA" id="ARBA00022692"/>
    </source>
</evidence>
<feature type="binding site" description="covalent" evidence="13">
    <location>
        <position position="170"/>
    </location>
    <ligand>
        <name>heme</name>
        <dbReference type="ChEBI" id="CHEBI:30413"/>
        <label>4</label>
    </ligand>
</feature>
<evidence type="ECO:0000256" key="7">
    <source>
        <dbReference type="ARBA" id="ARBA00022723"/>
    </source>
</evidence>
<evidence type="ECO:0000256" key="10">
    <source>
        <dbReference type="ARBA" id="ARBA00023004"/>
    </source>
</evidence>
<keyword evidence="6" id="KW-0812">Transmembrane</keyword>
<feature type="binding site" evidence="13">
    <location>
        <position position="98"/>
    </location>
    <ligand>
        <name>a menaquinol</name>
        <dbReference type="ChEBI" id="CHEBI:18151"/>
    </ligand>
</feature>
<evidence type="ECO:0000313" key="17">
    <source>
        <dbReference type="Proteomes" id="UP000189674"/>
    </source>
</evidence>
<feature type="binding site" description="axial binding residue" evidence="14">
    <location>
        <position position="84"/>
    </location>
    <ligand>
        <name>heme</name>
        <dbReference type="ChEBI" id="CHEBI:30413"/>
        <label>2</label>
    </ligand>
    <ligandPart>
        <name>Fe</name>
        <dbReference type="ChEBI" id="CHEBI:18248"/>
    </ligandPart>
</feature>
<dbReference type="InterPro" id="IPR051174">
    <property type="entry name" value="Cytochrome_c-type_ET"/>
</dbReference>
<evidence type="ECO:0000256" key="8">
    <source>
        <dbReference type="ARBA" id="ARBA00022982"/>
    </source>
</evidence>
<feature type="binding site" description="covalent" evidence="13">
    <location>
        <position position="83"/>
    </location>
    <ligand>
        <name>heme</name>
        <dbReference type="ChEBI" id="CHEBI:30413"/>
        <label>2</label>
    </ligand>
</feature>
<evidence type="ECO:0000256" key="12">
    <source>
        <dbReference type="PIRNR" id="PIRNR000013"/>
    </source>
</evidence>
<keyword evidence="5 12" id="KW-0349">Heme</keyword>
<evidence type="ECO:0000256" key="11">
    <source>
        <dbReference type="ARBA" id="ARBA00023136"/>
    </source>
</evidence>
<keyword evidence="7 12" id="KW-0479">Metal-binding</keyword>
<dbReference type="SUPFAM" id="SSF48695">
    <property type="entry name" value="Multiheme cytochromes"/>
    <property type="match status" value="1"/>
</dbReference>
<dbReference type="InterPro" id="IPR024717">
    <property type="entry name" value="NapC/NirT/NrfH"/>
</dbReference>
<feature type="binding site" description="axial binding residue" evidence="14">
    <location>
        <position position="105"/>
    </location>
    <ligand>
        <name>heme</name>
        <dbReference type="ChEBI" id="CHEBI:30413"/>
        <label>1</label>
    </ligand>
    <ligandPart>
        <name>Fe</name>
        <dbReference type="ChEBI" id="CHEBI:18248"/>
    </ligandPart>
</feature>
<comment type="similarity">
    <text evidence="2">Belongs to the NapC/NirT/NrfH family.</text>
</comment>
<keyword evidence="4" id="KW-1003">Cell membrane</keyword>
<proteinExistence type="inferred from homology"/>
<evidence type="ECO:0000256" key="4">
    <source>
        <dbReference type="ARBA" id="ARBA00022475"/>
    </source>
</evidence>
<dbReference type="GO" id="GO:0046872">
    <property type="term" value="F:metal ion binding"/>
    <property type="evidence" value="ECO:0007669"/>
    <property type="project" value="UniProtKB-KW"/>
</dbReference>
<evidence type="ECO:0000256" key="13">
    <source>
        <dbReference type="PIRSR" id="PIRSR000013-1"/>
    </source>
</evidence>
<dbReference type="GO" id="GO:0005886">
    <property type="term" value="C:plasma membrane"/>
    <property type="evidence" value="ECO:0007669"/>
    <property type="project" value="UniProtKB-SubCell"/>
</dbReference>
<gene>
    <name evidence="16" type="primary">napC</name>
    <name evidence="16" type="ORF">STSP2_00684</name>
</gene>
<evidence type="ECO:0000313" key="16">
    <source>
        <dbReference type="EMBL" id="AQT67536.1"/>
    </source>
</evidence>
<name>A0A1U9NJ44_9BACT</name>
<dbReference type="PIRSF" id="PIRSF000013">
    <property type="entry name" value="4_hem_cytochrm_NapC"/>
    <property type="match status" value="1"/>
</dbReference>
<dbReference type="OrthoDB" id="9782159at2"/>
<protein>
    <recommendedName>
        <fullName evidence="12">Cytochrome c-type protein</fullName>
    </recommendedName>
</protein>
<sequence>MLRLVKRIYAFAWRTFRRYGPAFLAGLAFALLAFIGINAAAKPTSASEYCGTRCHEMKVSYRTWELSTHGTNELGIEVDCIECHLPPKEKYFTHMTAKAYAGAKDFYMHYFGPEYDREEIRRKVLEHMPDSRCTYCHDDLLTRPSSSAALKAHKTAINNPDDPENRCVACHESVGHERKRKLFSP</sequence>
<keyword evidence="11" id="KW-0472">Membrane</keyword>
<keyword evidence="17" id="KW-1185">Reference proteome</keyword>
<feature type="binding site" description="axial binding residue" evidence="14">
    <location>
        <position position="137"/>
    </location>
    <ligand>
        <name>heme</name>
        <dbReference type="ChEBI" id="CHEBI:30413"/>
        <label>3</label>
    </ligand>
    <ligandPart>
        <name>Fe</name>
        <dbReference type="ChEBI" id="CHEBI:18248"/>
    </ligandPart>
</feature>
<keyword evidence="10 12" id="KW-0408">Iron</keyword>
<evidence type="ECO:0000256" key="3">
    <source>
        <dbReference type="ARBA" id="ARBA00022448"/>
    </source>
</evidence>
<dbReference type="Pfam" id="PF03264">
    <property type="entry name" value="Cytochrom_NNT"/>
    <property type="match status" value="1"/>
</dbReference>
<dbReference type="STRING" id="1936003.STSP2_00684"/>
<dbReference type="AlphaFoldDB" id="A0A1U9NJ44"/>
<feature type="binding site" description="covalent" evidence="13">
    <location>
        <position position="167"/>
    </location>
    <ligand>
        <name>heme</name>
        <dbReference type="ChEBI" id="CHEBI:30413"/>
        <label>4</label>
    </ligand>
</feature>
<comment type="subcellular location">
    <subcellularLocation>
        <location evidence="1">Cell membrane</location>
        <topology evidence="1">Single-pass membrane protein</topology>
    </subcellularLocation>
</comment>
<evidence type="ECO:0000256" key="9">
    <source>
        <dbReference type="ARBA" id="ARBA00022989"/>
    </source>
</evidence>
<dbReference type="Proteomes" id="UP000189674">
    <property type="component" value="Chromosome"/>
</dbReference>
<evidence type="ECO:0000256" key="1">
    <source>
        <dbReference type="ARBA" id="ARBA00004162"/>
    </source>
</evidence>
<feature type="binding site" description="covalent" evidence="13">
    <location>
        <position position="80"/>
    </location>
    <ligand>
        <name>heme</name>
        <dbReference type="ChEBI" id="CHEBI:30413"/>
        <label>2</label>
    </ligand>
</feature>
<dbReference type="Gene3D" id="1.10.3820.10">
    <property type="entry name" value="Di-heme elbow motif domain"/>
    <property type="match status" value="1"/>
</dbReference>
<dbReference type="InterPro" id="IPR005126">
    <property type="entry name" value="NapC/NirT_cyt_c_N"/>
</dbReference>
<comment type="cofactor">
    <cofactor evidence="13">
        <name>heme</name>
        <dbReference type="ChEBI" id="CHEBI:30413"/>
    </cofactor>
    <text evidence="13">Binds 4 heme groups per subunit.</text>
</comment>
<feature type="binding site" description="axial binding residue" evidence="14">
    <location>
        <position position="171"/>
    </location>
    <ligand>
        <name>heme</name>
        <dbReference type="ChEBI" id="CHEBI:30413"/>
        <label>4</label>
    </ligand>
    <ligandPart>
        <name>Fe</name>
        <dbReference type="ChEBI" id="CHEBI:18248"/>
    </ligandPart>
</feature>
<dbReference type="GO" id="GO:0009061">
    <property type="term" value="P:anaerobic respiration"/>
    <property type="evidence" value="ECO:0007669"/>
    <property type="project" value="TreeGrafter"/>
</dbReference>
<evidence type="ECO:0000256" key="2">
    <source>
        <dbReference type="ARBA" id="ARBA00007395"/>
    </source>
</evidence>
<dbReference type="PANTHER" id="PTHR30333">
    <property type="entry name" value="CYTOCHROME C-TYPE PROTEIN"/>
    <property type="match status" value="1"/>
</dbReference>
<dbReference type="InterPro" id="IPR038266">
    <property type="entry name" value="NapC/NirT_cytc_sf"/>
</dbReference>
<dbReference type="GO" id="GO:0009055">
    <property type="term" value="F:electron transfer activity"/>
    <property type="evidence" value="ECO:0007669"/>
    <property type="project" value="TreeGrafter"/>
</dbReference>
<feature type="binding site" description="axial binding residue" evidence="14">
    <location>
        <position position="57"/>
    </location>
    <ligand>
        <name>heme</name>
        <dbReference type="ChEBI" id="CHEBI:30413"/>
        <label>1</label>
    </ligand>
    <ligandPart>
        <name>Fe</name>
        <dbReference type="ChEBI" id="CHEBI:18248"/>
    </ligandPart>
</feature>
<dbReference type="GO" id="GO:0020037">
    <property type="term" value="F:heme binding"/>
    <property type="evidence" value="ECO:0007669"/>
    <property type="project" value="InterPro"/>
</dbReference>
<feature type="binding site" evidence="13">
    <location>
        <position position="105"/>
    </location>
    <ligand>
        <name>a menaquinol</name>
        <dbReference type="ChEBI" id="CHEBI:18151"/>
    </ligand>
</feature>
<feature type="binding site" description="covalent" evidence="13">
    <location>
        <position position="54"/>
    </location>
    <ligand>
        <name>heme</name>
        <dbReference type="ChEBI" id="CHEBI:30413"/>
        <label>1</label>
    </ligand>
</feature>
<feature type="domain" description="NapC/NirT cytochrome c N-terminal" evidence="15">
    <location>
        <begin position="23"/>
        <end position="178"/>
    </location>
</feature>
<evidence type="ECO:0000256" key="5">
    <source>
        <dbReference type="ARBA" id="ARBA00022617"/>
    </source>
</evidence>
<keyword evidence="9" id="KW-1133">Transmembrane helix</keyword>
<keyword evidence="8 12" id="KW-0249">Electron transport</keyword>
<accession>A0A1U9NJ44</accession>
<evidence type="ECO:0000256" key="14">
    <source>
        <dbReference type="PIRSR" id="PIRSR000013-2"/>
    </source>
</evidence>
<dbReference type="KEGG" id="alus:STSP2_00684"/>
<comment type="PTM">
    <text evidence="12">Binds 4 heme groups per subunit.</text>
</comment>
<evidence type="ECO:0000259" key="15">
    <source>
        <dbReference type="Pfam" id="PF03264"/>
    </source>
</evidence>
<dbReference type="PANTHER" id="PTHR30333:SF1">
    <property type="entry name" value="CYTOCHROME C-TYPE PROTEIN NAPC"/>
    <property type="match status" value="1"/>
</dbReference>
<dbReference type="InterPro" id="IPR036280">
    <property type="entry name" value="Multihaem_cyt_sf"/>
</dbReference>
<keyword evidence="3 12" id="KW-0813">Transport</keyword>
<dbReference type="GO" id="GO:0019333">
    <property type="term" value="P:denitrification pathway"/>
    <property type="evidence" value="ECO:0007669"/>
    <property type="project" value="InterPro"/>
</dbReference>
<feature type="binding site" description="axial binding residue" evidence="14">
    <location>
        <position position="176"/>
    </location>
    <ligand>
        <name>heme</name>
        <dbReference type="ChEBI" id="CHEBI:30413"/>
        <label>2</label>
    </ligand>
    <ligandPart>
        <name>Fe</name>
        <dbReference type="ChEBI" id="CHEBI:18248"/>
    </ligandPart>
</feature>